<dbReference type="PANTHER" id="PTHR22760">
    <property type="entry name" value="GLYCOSYLTRANSFERASE"/>
    <property type="match status" value="1"/>
</dbReference>
<keyword evidence="7 10" id="KW-0256">Endoplasmic reticulum</keyword>
<sequence length="672" mass="76608">MSSALPSGVQTLKFRRPHGSATVEPSKEPLRHTGLLQDKIRRSARALWMPSLSLAFRIILLLRFSAAMYANIQDCDEVFNFWEPLHYLDKGFGFQTWETSPQYAIRSWAHILLHLLPSRLPALIRGTSKRQSFFAVRIVLSFASSFCEAKFYRSVVDSMNDHLGRYMLFMMLFSPGMWNASGAFIPSSFAMYTTLLAFSFCLKPPSQDNHLRTLSTVVLFAMGAIVGWPFSLLLSLPFVLEELFVYGADRVSSGTYGVWLAGRVRRLITSGLIASLLFIPVIAVDSWAYGRMAVTPWNIIRYNIFGGPERGPELYGTEPWYYYLLNLLLNFNIILPLALISLPALAITHTIDYRRLGIVKHRADESSPYTILTMRLLPLYLWLGVLSAQPHKEERFMYPAYPLVCFNAATTLYLVRGWAEVVYVQMTSLYAAAQTTIFRYITLGIIVISTVLSCGRILALNHYYHAPLDVSYHFESVELPRLLNVTNLLPPPRPRSRSDNHAYDGDEAVDLGPIKVFGLRMCYGKEWYRFPGHYLVPDGVEVKFIKSDFDGLLPRHFELSAGSEGLWKREQTRIAPPGLNDVNREEKSVYVDVATCDYLVDLDFPMHPAESINEPRYAIDSEIWDRVYCVGFLDAKHSSLLTRTLYLRSSWWQGQNSFGDYCLAKWERGSVP</sequence>
<feature type="transmembrane region" description="Helical" evidence="10">
    <location>
        <begin position="440"/>
        <end position="464"/>
    </location>
</feature>
<keyword evidence="5" id="KW-0808">Transferase</keyword>
<reference evidence="11" key="1">
    <citation type="journal article" date="2020" name="Nat. Commun.">
        <title>Large-scale genome sequencing of mycorrhizal fungi provides insights into the early evolution of symbiotic traits.</title>
        <authorList>
            <person name="Miyauchi S."/>
            <person name="Kiss E."/>
            <person name="Kuo A."/>
            <person name="Drula E."/>
            <person name="Kohler A."/>
            <person name="Sanchez-Garcia M."/>
            <person name="Morin E."/>
            <person name="Andreopoulos B."/>
            <person name="Barry K.W."/>
            <person name="Bonito G."/>
            <person name="Buee M."/>
            <person name="Carver A."/>
            <person name="Chen C."/>
            <person name="Cichocki N."/>
            <person name="Clum A."/>
            <person name="Culley D."/>
            <person name="Crous P.W."/>
            <person name="Fauchery L."/>
            <person name="Girlanda M."/>
            <person name="Hayes R.D."/>
            <person name="Keri Z."/>
            <person name="LaButti K."/>
            <person name="Lipzen A."/>
            <person name="Lombard V."/>
            <person name="Magnuson J."/>
            <person name="Maillard F."/>
            <person name="Murat C."/>
            <person name="Nolan M."/>
            <person name="Ohm R.A."/>
            <person name="Pangilinan J."/>
            <person name="Pereira M.F."/>
            <person name="Perotto S."/>
            <person name="Peter M."/>
            <person name="Pfister S."/>
            <person name="Riley R."/>
            <person name="Sitrit Y."/>
            <person name="Stielow J.B."/>
            <person name="Szollosi G."/>
            <person name="Zifcakova L."/>
            <person name="Stursova M."/>
            <person name="Spatafora J.W."/>
            <person name="Tedersoo L."/>
            <person name="Vaario L.M."/>
            <person name="Yamada A."/>
            <person name="Yan M."/>
            <person name="Wang P."/>
            <person name="Xu J."/>
            <person name="Bruns T."/>
            <person name="Baldrian P."/>
            <person name="Vilgalys R."/>
            <person name="Dunand C."/>
            <person name="Henrissat B."/>
            <person name="Grigoriev I.V."/>
            <person name="Hibbett D."/>
            <person name="Nagy L.G."/>
            <person name="Martin F.M."/>
        </authorList>
    </citation>
    <scope>NUCLEOTIDE SEQUENCE</scope>
    <source>
        <strain evidence="11">UP504</strain>
    </source>
</reference>
<dbReference type="PANTHER" id="PTHR22760:SF2">
    <property type="entry name" value="ALPHA-1,2-MANNOSYLTRANSFERASE ALG9"/>
    <property type="match status" value="1"/>
</dbReference>
<evidence type="ECO:0000256" key="8">
    <source>
        <dbReference type="ARBA" id="ARBA00022989"/>
    </source>
</evidence>
<evidence type="ECO:0000256" key="9">
    <source>
        <dbReference type="ARBA" id="ARBA00023136"/>
    </source>
</evidence>
<keyword evidence="6 10" id="KW-0812">Transmembrane</keyword>
<keyword evidence="8 10" id="KW-1133">Transmembrane helix</keyword>
<comment type="similarity">
    <text evidence="3 10">Belongs to the glycosyltransferase 22 family.</text>
</comment>
<name>A0A9P6AST7_9AGAM</name>
<dbReference type="GO" id="GO:0006487">
    <property type="term" value="P:protein N-linked glycosylation"/>
    <property type="evidence" value="ECO:0007669"/>
    <property type="project" value="TreeGrafter"/>
</dbReference>
<dbReference type="OrthoDB" id="497541at2759"/>
<dbReference type="AlphaFoldDB" id="A0A9P6AST7"/>
<feature type="transmembrane region" description="Helical" evidence="10">
    <location>
        <begin position="214"/>
        <end position="237"/>
    </location>
</feature>
<keyword evidence="12" id="KW-1185">Reference proteome</keyword>
<accession>A0A9P6AST7</accession>
<evidence type="ECO:0000256" key="3">
    <source>
        <dbReference type="ARBA" id="ARBA00007063"/>
    </source>
</evidence>
<comment type="subcellular location">
    <subcellularLocation>
        <location evidence="1 10">Endoplasmic reticulum membrane</location>
        <topology evidence="1 10">Multi-pass membrane protein</topology>
    </subcellularLocation>
</comment>
<organism evidence="11 12">
    <name type="scientific">Hydnum rufescens UP504</name>
    <dbReference type="NCBI Taxonomy" id="1448309"/>
    <lineage>
        <taxon>Eukaryota</taxon>
        <taxon>Fungi</taxon>
        <taxon>Dikarya</taxon>
        <taxon>Basidiomycota</taxon>
        <taxon>Agaricomycotina</taxon>
        <taxon>Agaricomycetes</taxon>
        <taxon>Cantharellales</taxon>
        <taxon>Hydnaceae</taxon>
        <taxon>Hydnum</taxon>
    </lineage>
</organism>
<keyword evidence="9 10" id="KW-0472">Membrane</keyword>
<evidence type="ECO:0000256" key="2">
    <source>
        <dbReference type="ARBA" id="ARBA00004922"/>
    </source>
</evidence>
<protein>
    <recommendedName>
        <fullName evidence="10">Mannosyltransferase</fullName>
        <ecNumber evidence="10">2.4.1.-</ecNumber>
    </recommendedName>
</protein>
<evidence type="ECO:0000256" key="5">
    <source>
        <dbReference type="ARBA" id="ARBA00022679"/>
    </source>
</evidence>
<dbReference type="InterPro" id="IPR005599">
    <property type="entry name" value="GPI_mannosylTrfase"/>
</dbReference>
<dbReference type="EMBL" id="MU129006">
    <property type="protein sequence ID" value="KAF9511064.1"/>
    <property type="molecule type" value="Genomic_DNA"/>
</dbReference>
<feature type="transmembrane region" description="Helical" evidence="10">
    <location>
        <begin position="400"/>
        <end position="419"/>
    </location>
</feature>
<evidence type="ECO:0000256" key="10">
    <source>
        <dbReference type="RuleBase" id="RU363075"/>
    </source>
</evidence>
<evidence type="ECO:0000256" key="4">
    <source>
        <dbReference type="ARBA" id="ARBA00022676"/>
    </source>
</evidence>
<feature type="transmembrane region" description="Helical" evidence="10">
    <location>
        <begin position="268"/>
        <end position="289"/>
    </location>
</feature>
<evidence type="ECO:0000313" key="11">
    <source>
        <dbReference type="EMBL" id="KAF9511064.1"/>
    </source>
</evidence>
<keyword evidence="4 10" id="KW-0328">Glycosyltransferase</keyword>
<dbReference type="Proteomes" id="UP000886523">
    <property type="component" value="Unassembled WGS sequence"/>
</dbReference>
<comment type="pathway">
    <text evidence="2">Protein modification; protein glycosylation.</text>
</comment>
<dbReference type="Pfam" id="PF03901">
    <property type="entry name" value="Glyco_transf_22"/>
    <property type="match status" value="1"/>
</dbReference>
<evidence type="ECO:0000256" key="6">
    <source>
        <dbReference type="ARBA" id="ARBA00022692"/>
    </source>
</evidence>
<feature type="transmembrane region" description="Helical" evidence="10">
    <location>
        <begin position="47"/>
        <end position="72"/>
    </location>
</feature>
<feature type="transmembrane region" description="Helical" evidence="10">
    <location>
        <begin position="176"/>
        <end position="202"/>
    </location>
</feature>
<evidence type="ECO:0000256" key="1">
    <source>
        <dbReference type="ARBA" id="ARBA00004477"/>
    </source>
</evidence>
<evidence type="ECO:0000313" key="12">
    <source>
        <dbReference type="Proteomes" id="UP000886523"/>
    </source>
</evidence>
<evidence type="ECO:0000256" key="7">
    <source>
        <dbReference type="ARBA" id="ARBA00022824"/>
    </source>
</evidence>
<feature type="transmembrane region" description="Helical" evidence="10">
    <location>
        <begin position="320"/>
        <end position="348"/>
    </location>
</feature>
<dbReference type="GO" id="GO:0000026">
    <property type="term" value="F:alpha-1,2-mannosyltransferase activity"/>
    <property type="evidence" value="ECO:0007669"/>
    <property type="project" value="TreeGrafter"/>
</dbReference>
<comment type="caution">
    <text evidence="11">The sequence shown here is derived from an EMBL/GenBank/DDBJ whole genome shotgun (WGS) entry which is preliminary data.</text>
</comment>
<feature type="transmembrane region" description="Helical" evidence="10">
    <location>
        <begin position="369"/>
        <end position="388"/>
    </location>
</feature>
<dbReference type="EC" id="2.4.1.-" evidence="10"/>
<dbReference type="GO" id="GO:0005789">
    <property type="term" value="C:endoplasmic reticulum membrane"/>
    <property type="evidence" value="ECO:0007669"/>
    <property type="project" value="UniProtKB-SubCell"/>
</dbReference>
<proteinExistence type="inferred from homology"/>
<gene>
    <name evidence="11" type="ORF">BS47DRAFT_1347223</name>
</gene>